<keyword evidence="6 9" id="KW-0648">Protein biosynthesis</keyword>
<comment type="caution">
    <text evidence="15">The sequence shown here is derived from an EMBL/GenBank/DDBJ whole genome shotgun (WGS) entry which is preliminary data.</text>
</comment>
<gene>
    <name evidence="9" type="primary">leuS</name>
    <name evidence="15" type="ORF">UY77_C0028G0011</name>
</gene>
<feature type="domain" description="Methionyl/Valyl/Leucyl/Isoleucyl-tRNA synthetase anticodon-binding" evidence="12">
    <location>
        <begin position="665"/>
        <end position="778"/>
    </location>
</feature>
<dbReference type="InterPro" id="IPR015413">
    <property type="entry name" value="Methionyl/Leucyl_tRNA_Synth"/>
</dbReference>
<dbReference type="Gene3D" id="3.40.50.620">
    <property type="entry name" value="HUPs"/>
    <property type="match status" value="2"/>
</dbReference>
<feature type="binding site" evidence="9">
    <location>
        <position position="593"/>
    </location>
    <ligand>
        <name>ATP</name>
        <dbReference type="ChEBI" id="CHEBI:30616"/>
    </ligand>
</feature>
<dbReference type="EC" id="6.1.1.4" evidence="9"/>
<dbReference type="FunFam" id="3.40.50.620:FF:000056">
    <property type="entry name" value="Leucine--tRNA ligase"/>
    <property type="match status" value="1"/>
</dbReference>
<evidence type="ECO:0000256" key="9">
    <source>
        <dbReference type="HAMAP-Rule" id="MF_00049"/>
    </source>
</evidence>
<evidence type="ECO:0000256" key="5">
    <source>
        <dbReference type="ARBA" id="ARBA00022840"/>
    </source>
</evidence>
<protein>
    <recommendedName>
        <fullName evidence="9">Leucine--tRNA ligase</fullName>
        <ecNumber evidence="9">6.1.1.4</ecNumber>
    </recommendedName>
    <alternativeName>
        <fullName evidence="9">Leucyl-tRNA synthetase</fullName>
        <shortName evidence="9">LeuRS</shortName>
    </alternativeName>
</protein>
<dbReference type="PROSITE" id="PS00178">
    <property type="entry name" value="AA_TRNA_LIGASE_I"/>
    <property type="match status" value="1"/>
</dbReference>
<evidence type="ECO:0000256" key="10">
    <source>
        <dbReference type="RuleBase" id="RU363035"/>
    </source>
</evidence>
<evidence type="ECO:0000259" key="12">
    <source>
        <dbReference type="Pfam" id="PF08264"/>
    </source>
</evidence>
<dbReference type="SUPFAM" id="SSF50677">
    <property type="entry name" value="ValRS/IleRS/LeuRS editing domain"/>
    <property type="match status" value="1"/>
</dbReference>
<feature type="domain" description="Aminoacyl-tRNA synthetase class Ia" evidence="11">
    <location>
        <begin position="428"/>
        <end position="618"/>
    </location>
</feature>
<dbReference type="InterPro" id="IPR001412">
    <property type="entry name" value="aa-tRNA-synth_I_CS"/>
</dbReference>
<evidence type="ECO:0000256" key="1">
    <source>
        <dbReference type="ARBA" id="ARBA00005594"/>
    </source>
</evidence>
<comment type="catalytic activity">
    <reaction evidence="8 9">
        <text>tRNA(Leu) + L-leucine + ATP = L-leucyl-tRNA(Leu) + AMP + diphosphate</text>
        <dbReference type="Rhea" id="RHEA:11688"/>
        <dbReference type="Rhea" id="RHEA-COMP:9613"/>
        <dbReference type="Rhea" id="RHEA-COMP:9622"/>
        <dbReference type="ChEBI" id="CHEBI:30616"/>
        <dbReference type="ChEBI" id="CHEBI:33019"/>
        <dbReference type="ChEBI" id="CHEBI:57427"/>
        <dbReference type="ChEBI" id="CHEBI:78442"/>
        <dbReference type="ChEBI" id="CHEBI:78494"/>
        <dbReference type="ChEBI" id="CHEBI:456215"/>
        <dbReference type="EC" id="6.1.1.4"/>
    </reaction>
</comment>
<dbReference type="CDD" id="cd07958">
    <property type="entry name" value="Anticodon_Ia_Leu_BEm"/>
    <property type="match status" value="1"/>
</dbReference>
<dbReference type="GO" id="GO:0005524">
    <property type="term" value="F:ATP binding"/>
    <property type="evidence" value="ECO:0007669"/>
    <property type="project" value="UniProtKB-UniRule"/>
</dbReference>
<name>A0A0G1XLZ9_9BACT</name>
<dbReference type="EMBL" id="LCRI01000028">
    <property type="protein sequence ID" value="KKW32313.1"/>
    <property type="molecule type" value="Genomic_DNA"/>
</dbReference>
<dbReference type="CDD" id="cd00812">
    <property type="entry name" value="LeuRS_core"/>
    <property type="match status" value="1"/>
</dbReference>
<keyword evidence="7 9" id="KW-0030">Aminoacyl-tRNA synthetase</keyword>
<dbReference type="GO" id="GO:0006429">
    <property type="term" value="P:leucyl-tRNA aminoacylation"/>
    <property type="evidence" value="ECO:0007669"/>
    <property type="project" value="UniProtKB-UniRule"/>
</dbReference>
<dbReference type="InterPro" id="IPR025709">
    <property type="entry name" value="Leu_tRNA-synth_edit"/>
</dbReference>
<evidence type="ECO:0000313" key="16">
    <source>
        <dbReference type="Proteomes" id="UP000034711"/>
    </source>
</evidence>
<dbReference type="InterPro" id="IPR002302">
    <property type="entry name" value="Leu-tRNA-ligase"/>
</dbReference>
<dbReference type="InterPro" id="IPR013155">
    <property type="entry name" value="M/V/L/I-tRNA-synth_anticd-bd"/>
</dbReference>
<dbReference type="PRINTS" id="PR00985">
    <property type="entry name" value="TRNASYNTHLEU"/>
</dbReference>
<dbReference type="AlphaFoldDB" id="A0A0G1XLZ9"/>
<comment type="subcellular location">
    <subcellularLocation>
        <location evidence="9">Cytoplasm</location>
    </subcellularLocation>
</comment>
<dbReference type="FunFam" id="3.40.50.620:FF:000003">
    <property type="entry name" value="Leucine--tRNA ligase"/>
    <property type="match status" value="1"/>
</dbReference>
<dbReference type="NCBIfam" id="TIGR00396">
    <property type="entry name" value="leuS_bact"/>
    <property type="match status" value="1"/>
</dbReference>
<dbReference type="InterPro" id="IPR009008">
    <property type="entry name" value="Val/Leu/Ile-tRNA-synth_edit"/>
</dbReference>
<comment type="caution">
    <text evidence="9">Lacks conserved residue(s) required for the propagation of feature annotation.</text>
</comment>
<evidence type="ECO:0000259" key="11">
    <source>
        <dbReference type="Pfam" id="PF00133"/>
    </source>
</evidence>
<dbReference type="Pfam" id="PF13603">
    <property type="entry name" value="tRNA-synt_1_2"/>
    <property type="match status" value="1"/>
</dbReference>
<evidence type="ECO:0000256" key="2">
    <source>
        <dbReference type="ARBA" id="ARBA00022490"/>
    </source>
</evidence>
<evidence type="ECO:0000259" key="13">
    <source>
        <dbReference type="Pfam" id="PF09334"/>
    </source>
</evidence>
<keyword evidence="2 9" id="KW-0963">Cytoplasm</keyword>
<feature type="domain" description="Leucyl-tRNA synthetase editing" evidence="14">
    <location>
        <begin position="221"/>
        <end position="417"/>
    </location>
</feature>
<dbReference type="Gene3D" id="1.10.730.10">
    <property type="entry name" value="Isoleucyl-tRNA Synthetase, Domain 1"/>
    <property type="match status" value="2"/>
</dbReference>
<keyword evidence="4 9" id="KW-0547">Nucleotide-binding</keyword>
<keyword evidence="3 9" id="KW-0436">Ligase</keyword>
<dbReference type="PANTHER" id="PTHR43740">
    <property type="entry name" value="LEUCYL-TRNA SYNTHETASE"/>
    <property type="match status" value="1"/>
</dbReference>
<evidence type="ECO:0000256" key="7">
    <source>
        <dbReference type="ARBA" id="ARBA00023146"/>
    </source>
</evidence>
<organism evidence="15 16">
    <name type="scientific">Candidatus Uhrbacteria bacterium GW2011_GWA2_53_10</name>
    <dbReference type="NCBI Taxonomy" id="1618980"/>
    <lineage>
        <taxon>Bacteria</taxon>
        <taxon>Candidatus Uhriibacteriota</taxon>
    </lineage>
</organism>
<dbReference type="HAMAP" id="MF_00049_B">
    <property type="entry name" value="Leu_tRNA_synth_B"/>
    <property type="match status" value="1"/>
</dbReference>
<comment type="similarity">
    <text evidence="1 9 10">Belongs to the class-I aminoacyl-tRNA synthetase family.</text>
</comment>
<evidence type="ECO:0000256" key="4">
    <source>
        <dbReference type="ARBA" id="ARBA00022741"/>
    </source>
</evidence>
<dbReference type="InterPro" id="IPR009080">
    <property type="entry name" value="tRNAsynth_Ia_anticodon-bd"/>
</dbReference>
<evidence type="ECO:0000256" key="3">
    <source>
        <dbReference type="ARBA" id="ARBA00022598"/>
    </source>
</evidence>
<keyword evidence="5 9" id="KW-0067">ATP-binding</keyword>
<dbReference type="InterPro" id="IPR014729">
    <property type="entry name" value="Rossmann-like_a/b/a_fold"/>
</dbReference>
<sequence length="818" mass="92173">MPYNHQEIEAKWQKRWAKQKVGVVKEDGKQAEEALYHLVMFPYPSGAGLHVGHVESYTAVDILTRVARMQGRNVLFPIGYDAFGLPAENYAIKTGVHPAKTTDQAIENFHRQMQALGLSFDWSREISTADPSYYKWTQWLFLLFYQHDLAYRAKAPVNWCPSCNTVLANEQVVDGRCERCKTEVIQKELEQWFFRITKYADRLLAGLEKIDWPEKIKLMQRNWIGRSEGALVKFPLVGVSGQADSKHVVEVFTTRLDTIFGATFVVVSPELAKKWLDVGWQASAEVKAYIEKSLKGKMIERLARGGDKTGVDAGIRAVNPATGKEVPVWVADYVLGAYGTGAIMAVPAHDERDAEFAKKFKLPIVEVITPPEPPLKKGGNGGVSDVDGVFTDDGVLTHSGAFDGMPSAKARAEIAKKIGAQTKVQYRIRDWLVSRQRYWGAPIPIIWCETCGAQPVPEKELPVELPTDVDFKPTGESPLVDSKTFHKVKCPKCKKSARRESDTMDTFVDSSWYELRYCDPKNKKAFASEDALKYWCPVDLYVGGAEHAVLHLLYARFFSYALHDLGYLDFEEPFTKLRNQGLILGPDGEKMSKSRGNVVNPDEVVSEYGADALRMYEMFMGPLEDVKPWSTNGIVGLRRFLENVWKELQPGFVMAIPSPEREKETSLQKTIKKVTEDVEKMKFNTAISQLMAFVSQSGLRREKDADRQRVWETFIKLLAPFAPHLAEEVWSKLGHKTSIFEEHWPTFDPDLIKDDVVELAVQVNGKLRGTITVAPDLAEADAKERAQAQENVAKFLRIGISASAYVFHGDFLSRLVFA</sequence>
<dbReference type="InterPro" id="IPR002300">
    <property type="entry name" value="aa-tRNA-synth_Ia"/>
</dbReference>
<accession>A0A0G1XLZ9</accession>
<feature type="short sequence motif" description="'KMSKS' region" evidence="9">
    <location>
        <begin position="590"/>
        <end position="594"/>
    </location>
</feature>
<dbReference type="PATRIC" id="fig|1618980.3.peg.453"/>
<dbReference type="Pfam" id="PF08264">
    <property type="entry name" value="Anticodon_1"/>
    <property type="match status" value="1"/>
</dbReference>
<proteinExistence type="inferred from homology"/>
<dbReference type="GO" id="GO:0004823">
    <property type="term" value="F:leucine-tRNA ligase activity"/>
    <property type="evidence" value="ECO:0007669"/>
    <property type="project" value="UniProtKB-UniRule"/>
</dbReference>
<dbReference type="GO" id="GO:0005829">
    <property type="term" value="C:cytosol"/>
    <property type="evidence" value="ECO:0007669"/>
    <property type="project" value="TreeGrafter"/>
</dbReference>
<dbReference type="FunFam" id="1.10.730.10:FF:000002">
    <property type="entry name" value="Leucine--tRNA ligase"/>
    <property type="match status" value="1"/>
</dbReference>
<evidence type="ECO:0000313" key="15">
    <source>
        <dbReference type="EMBL" id="KKW32313.1"/>
    </source>
</evidence>
<reference evidence="15 16" key="1">
    <citation type="journal article" date="2015" name="Nature">
        <title>rRNA introns, odd ribosomes, and small enigmatic genomes across a large radiation of phyla.</title>
        <authorList>
            <person name="Brown C.T."/>
            <person name="Hug L.A."/>
            <person name="Thomas B.C."/>
            <person name="Sharon I."/>
            <person name="Castelle C.J."/>
            <person name="Singh A."/>
            <person name="Wilkins M.J."/>
            <person name="Williams K.H."/>
            <person name="Banfield J.F."/>
        </authorList>
    </citation>
    <scope>NUCLEOTIDE SEQUENCE [LARGE SCALE GENOMIC DNA]</scope>
</reference>
<evidence type="ECO:0000259" key="14">
    <source>
        <dbReference type="Pfam" id="PF13603"/>
    </source>
</evidence>
<dbReference type="Pfam" id="PF00133">
    <property type="entry name" value="tRNA-synt_1"/>
    <property type="match status" value="1"/>
</dbReference>
<dbReference type="PANTHER" id="PTHR43740:SF2">
    <property type="entry name" value="LEUCINE--TRNA LIGASE, MITOCHONDRIAL"/>
    <property type="match status" value="1"/>
</dbReference>
<evidence type="ECO:0000256" key="6">
    <source>
        <dbReference type="ARBA" id="ARBA00022917"/>
    </source>
</evidence>
<dbReference type="GO" id="GO:0002161">
    <property type="term" value="F:aminoacyl-tRNA deacylase activity"/>
    <property type="evidence" value="ECO:0007669"/>
    <property type="project" value="InterPro"/>
</dbReference>
<evidence type="ECO:0000256" key="8">
    <source>
        <dbReference type="ARBA" id="ARBA00047469"/>
    </source>
</evidence>
<dbReference type="Proteomes" id="UP000034711">
    <property type="component" value="Unassembled WGS sequence"/>
</dbReference>
<dbReference type="SUPFAM" id="SSF47323">
    <property type="entry name" value="Anticodon-binding domain of a subclass of class I aminoacyl-tRNA synthetases"/>
    <property type="match status" value="1"/>
</dbReference>
<feature type="domain" description="Methionyl/Leucyl tRNA synthetase" evidence="13">
    <location>
        <begin position="41"/>
        <end position="183"/>
    </location>
</feature>
<dbReference type="SUPFAM" id="SSF52374">
    <property type="entry name" value="Nucleotidylyl transferase"/>
    <property type="match status" value="1"/>
</dbReference>
<dbReference type="Pfam" id="PF09334">
    <property type="entry name" value="tRNA-synt_1g"/>
    <property type="match status" value="1"/>
</dbReference>